<dbReference type="EMBL" id="BAAFZP010000001">
    <property type="protein sequence ID" value="GAB1582493.1"/>
    <property type="molecule type" value="Genomic_DNA"/>
</dbReference>
<evidence type="ECO:0000313" key="1">
    <source>
        <dbReference type="EMBL" id="GAB1582493.1"/>
    </source>
</evidence>
<gene>
    <name evidence="1" type="ORF">PPNSA23_24360</name>
</gene>
<name>A0ABQ0H0S8_9HYPH</name>
<keyword evidence="2" id="KW-1185">Reference proteome</keyword>
<protein>
    <submittedName>
        <fullName evidence="1">Uncharacterized protein</fullName>
    </submittedName>
</protein>
<dbReference type="Proteomes" id="UP001628091">
    <property type="component" value="Unassembled WGS sequence"/>
</dbReference>
<accession>A0ABQ0H0S8</accession>
<comment type="caution">
    <text evidence="1">The sequence shown here is derived from an EMBL/GenBank/DDBJ whole genome shotgun (WGS) entry which is preliminary data.</text>
</comment>
<sequence length="151" mass="15863">MAGLSPDVAAIHLGRMSPPASCNLPGRLIRKRIAGLSPDTPSLFGLAPGGVYRAVAVAGDAVGSYPTLSPLPRHPLRPALLEHGPEKLTDFSEIMRSKKDAARRKTGRSAFCGTFPGVAPAGHYPAPCFPGARTFLTCRLSAYDKRGCPAN</sequence>
<proteinExistence type="predicted"/>
<evidence type="ECO:0000313" key="2">
    <source>
        <dbReference type="Proteomes" id="UP001628091"/>
    </source>
</evidence>
<organism evidence="1 2">
    <name type="scientific">Phyllobacterium phragmitis</name>
    <dbReference type="NCBI Taxonomy" id="2670329"/>
    <lineage>
        <taxon>Bacteria</taxon>
        <taxon>Pseudomonadati</taxon>
        <taxon>Pseudomonadota</taxon>
        <taxon>Alphaproteobacteria</taxon>
        <taxon>Hyphomicrobiales</taxon>
        <taxon>Phyllobacteriaceae</taxon>
        <taxon>Phyllobacterium</taxon>
    </lineage>
</organism>
<reference evidence="1 2" key="1">
    <citation type="submission" date="2024-10" db="EMBL/GenBank/DDBJ databases">
        <title>Isolation, draft genome sequencing and identification of Phyllobacterium sp. NSA23, isolated from leaf soil.</title>
        <authorList>
            <person name="Akita H."/>
        </authorList>
    </citation>
    <scope>NUCLEOTIDE SEQUENCE [LARGE SCALE GENOMIC DNA]</scope>
    <source>
        <strain evidence="1 2">NSA23</strain>
    </source>
</reference>